<organism evidence="2 3">
    <name type="scientific">Hypocrea atroviridis (strain ATCC 20476 / IMI 206040)</name>
    <name type="common">Trichoderma atroviride</name>
    <dbReference type="NCBI Taxonomy" id="452589"/>
    <lineage>
        <taxon>Eukaryota</taxon>
        <taxon>Fungi</taxon>
        <taxon>Dikarya</taxon>
        <taxon>Ascomycota</taxon>
        <taxon>Pezizomycotina</taxon>
        <taxon>Sordariomycetes</taxon>
        <taxon>Hypocreomycetidae</taxon>
        <taxon>Hypocreales</taxon>
        <taxon>Hypocreaceae</taxon>
        <taxon>Trichoderma</taxon>
    </lineage>
</organism>
<dbReference type="OrthoDB" id="10506409at2759"/>
<keyword evidence="3" id="KW-1185">Reference proteome</keyword>
<evidence type="ECO:0000313" key="3">
    <source>
        <dbReference type="Proteomes" id="UP000005426"/>
    </source>
</evidence>
<feature type="region of interest" description="Disordered" evidence="1">
    <location>
        <begin position="24"/>
        <end position="83"/>
    </location>
</feature>
<dbReference type="HOGENOM" id="CLU_2542854_0_0_1"/>
<proteinExistence type="predicted"/>
<accession>G9NJV0</accession>
<name>G9NJV0_HYPAI</name>
<dbReference type="AlphaFoldDB" id="G9NJV0"/>
<sequence length="83" mass="9241">MQIQAHDYLCISFACCVDKIARHNGSPYTPNKKRAISEQQEMGQDSIPPQPTERRGLTAMRFGHPEGPGGQDRDTTVDLTPFP</sequence>
<gene>
    <name evidence="2" type="ORF">TRIATDRAFT_92268</name>
</gene>
<evidence type="ECO:0000256" key="1">
    <source>
        <dbReference type="SAM" id="MobiDB-lite"/>
    </source>
</evidence>
<dbReference type="Proteomes" id="UP000005426">
    <property type="component" value="Unassembled WGS sequence"/>
</dbReference>
<dbReference type="EMBL" id="ABDG02000017">
    <property type="protein sequence ID" value="EHK49172.1"/>
    <property type="molecule type" value="Genomic_DNA"/>
</dbReference>
<protein>
    <submittedName>
        <fullName evidence="2">Uncharacterized protein</fullName>
    </submittedName>
</protein>
<reference evidence="2 3" key="1">
    <citation type="journal article" date="2011" name="Genome Biol.">
        <title>Comparative genome sequence analysis underscores mycoparasitism as the ancestral life style of Trichoderma.</title>
        <authorList>
            <person name="Kubicek C.P."/>
            <person name="Herrera-Estrella A."/>
            <person name="Seidl-Seiboth V."/>
            <person name="Martinez D.A."/>
            <person name="Druzhinina I.S."/>
            <person name="Thon M."/>
            <person name="Zeilinger S."/>
            <person name="Casas-Flores S."/>
            <person name="Horwitz B.A."/>
            <person name="Mukherjee P.K."/>
            <person name="Mukherjee M."/>
            <person name="Kredics L."/>
            <person name="Alcaraz L.D."/>
            <person name="Aerts A."/>
            <person name="Antal Z."/>
            <person name="Atanasova L."/>
            <person name="Cervantes-Badillo M.G."/>
            <person name="Challacombe J."/>
            <person name="Chertkov O."/>
            <person name="McCluskey K."/>
            <person name="Coulpier F."/>
            <person name="Deshpande N."/>
            <person name="von Doehren H."/>
            <person name="Ebbole D.J."/>
            <person name="Esquivel-Naranjo E.U."/>
            <person name="Fekete E."/>
            <person name="Flipphi M."/>
            <person name="Glaser F."/>
            <person name="Gomez-Rodriguez E.Y."/>
            <person name="Gruber S."/>
            <person name="Han C."/>
            <person name="Henrissat B."/>
            <person name="Hermosa R."/>
            <person name="Hernandez-Onate M."/>
            <person name="Karaffa L."/>
            <person name="Kosti I."/>
            <person name="Le Crom S."/>
            <person name="Lindquist E."/>
            <person name="Lucas S."/>
            <person name="Luebeck M."/>
            <person name="Luebeck P.S."/>
            <person name="Margeot A."/>
            <person name="Metz B."/>
            <person name="Misra M."/>
            <person name="Nevalainen H."/>
            <person name="Omann M."/>
            <person name="Packer N."/>
            <person name="Perrone G."/>
            <person name="Uresti-Rivera E.E."/>
            <person name="Salamov A."/>
            <person name="Schmoll M."/>
            <person name="Seiboth B."/>
            <person name="Shapiro H."/>
            <person name="Sukno S."/>
            <person name="Tamayo-Ramos J.A."/>
            <person name="Tisch D."/>
            <person name="Wiest A."/>
            <person name="Wilkinson H.H."/>
            <person name="Zhang M."/>
            <person name="Coutinho P.M."/>
            <person name="Kenerley C.M."/>
            <person name="Monte E."/>
            <person name="Baker S.E."/>
            <person name="Grigoriev I.V."/>
        </authorList>
    </citation>
    <scope>NUCLEOTIDE SEQUENCE [LARGE SCALE GENOMIC DNA]</scope>
    <source>
        <strain evidence="3">ATCC 20476 / IMI 206040</strain>
    </source>
</reference>
<comment type="caution">
    <text evidence="2">The sequence shown here is derived from an EMBL/GenBank/DDBJ whole genome shotgun (WGS) entry which is preliminary data.</text>
</comment>
<evidence type="ECO:0000313" key="2">
    <source>
        <dbReference type="EMBL" id="EHK49172.1"/>
    </source>
</evidence>